<reference evidence="1 2" key="1">
    <citation type="submission" date="2017-02" db="EMBL/GenBank/DDBJ databases">
        <authorList>
            <person name="Peterson S.W."/>
        </authorList>
    </citation>
    <scope>NUCLEOTIDE SEQUENCE [LARGE SCALE GENOMIC DNA]</scope>
    <source>
        <strain evidence="1 2">LMG 22410</strain>
    </source>
</reference>
<dbReference type="SUPFAM" id="SSF48498">
    <property type="entry name" value="Tetracyclin repressor-like, C-terminal domain"/>
    <property type="match status" value="1"/>
</dbReference>
<name>A0A1R4EPX5_9MICO</name>
<evidence type="ECO:0000313" key="2">
    <source>
        <dbReference type="Proteomes" id="UP000195787"/>
    </source>
</evidence>
<dbReference type="Gene3D" id="1.10.357.10">
    <property type="entry name" value="Tetracycline Repressor, domain 2"/>
    <property type="match status" value="1"/>
</dbReference>
<gene>
    <name evidence="1" type="ORF">CZ674_00060</name>
</gene>
<dbReference type="InterPro" id="IPR036271">
    <property type="entry name" value="Tet_transcr_reg_TetR-rel_C_sf"/>
</dbReference>
<dbReference type="AlphaFoldDB" id="A0A1R4EPX5"/>
<organism evidence="1 2">
    <name type="scientific">Agrococcus casei LMG 22410</name>
    <dbReference type="NCBI Taxonomy" id="1255656"/>
    <lineage>
        <taxon>Bacteria</taxon>
        <taxon>Bacillati</taxon>
        <taxon>Actinomycetota</taxon>
        <taxon>Actinomycetes</taxon>
        <taxon>Micrococcales</taxon>
        <taxon>Microbacteriaceae</taxon>
        <taxon>Agrococcus</taxon>
    </lineage>
</organism>
<keyword evidence="2" id="KW-1185">Reference proteome</keyword>
<dbReference type="Proteomes" id="UP000195787">
    <property type="component" value="Unassembled WGS sequence"/>
</dbReference>
<accession>A0A1R4EPX5</accession>
<dbReference type="EMBL" id="FUHU01000003">
    <property type="protein sequence ID" value="SJM45662.1"/>
    <property type="molecule type" value="Genomic_DNA"/>
</dbReference>
<evidence type="ECO:0000313" key="1">
    <source>
        <dbReference type="EMBL" id="SJM45662.1"/>
    </source>
</evidence>
<sequence>MHGPTFPSIRGFFDAGISTLERAGFPQPALVYALLVNTAMLTITMSDDRLESGDDGPRDHASMLRDFSAMNVESSGISRMIREVLGPLAEDPTRAGEAVNDAYYHLLVETLLTGLAARLP</sequence>
<protein>
    <submittedName>
        <fullName evidence="1">Transcriptional regulator, TetR family</fullName>
    </submittedName>
</protein>
<proteinExistence type="predicted"/>